<proteinExistence type="predicted"/>
<dbReference type="EMBL" id="FOSD01000003">
    <property type="protein sequence ID" value="SFJ94228.1"/>
    <property type="molecule type" value="Genomic_DNA"/>
</dbReference>
<feature type="domain" description="Bacterial Ig-like" evidence="1">
    <location>
        <begin position="345"/>
        <end position="414"/>
    </location>
</feature>
<evidence type="ECO:0000313" key="3">
    <source>
        <dbReference type="Proteomes" id="UP000198841"/>
    </source>
</evidence>
<dbReference type="Pfam" id="PF19077">
    <property type="entry name" value="Big_13"/>
    <property type="match status" value="4"/>
</dbReference>
<feature type="domain" description="Bacterial Ig-like" evidence="1">
    <location>
        <begin position="128"/>
        <end position="212"/>
    </location>
</feature>
<dbReference type="Proteomes" id="UP000198841">
    <property type="component" value="Unassembled WGS sequence"/>
</dbReference>
<comment type="caution">
    <text evidence="2">The sequence shown here is derived from an EMBL/GenBank/DDBJ whole genome shotgun (WGS) entry which is preliminary data.</text>
</comment>
<name>A0A1I3VFU0_9GAMM</name>
<gene>
    <name evidence="2" type="ORF">SAMN05518863_103401</name>
</gene>
<feature type="domain" description="Bacterial Ig-like" evidence="1">
    <location>
        <begin position="236"/>
        <end position="321"/>
    </location>
</feature>
<sequence length="766" mass="84235">MLFSNASASNNNPLVLPPLIVLAESGWYNDAQKRWEGSVPSPDTVTVIITINGKNPISVPVVGGRFEWTPTMPLADGEYVLTFTAMDAAGNSSTPIVVDYNIDTIAPDKPVITAIEDDVDGGIQNGNSIKRNGYTNDANPVIRGEAEENSLVYIYNKNSKTPLASVKANSHGEWEVEVNLPGDGAYELSAVAEDRADNRSQASPKWKFELDTQKPNEAAISFYKDDVGLYRGEFNFNRATDDRRPELHGKGEFGEFVRVQYASKNGSWITTATVTVDSNGQWKWTPPIDLADGEWSFRVRGIDHAGNVSKWSSSTSLIIDTTTIQPTILQAIDNVGPISNISPGQATDDPRLDFSGKAEASSLITLYQNGIAVGSTQASVYGDWKITPSKDMTVGINNFSVKAIDAAGNESVYSTQYPVQYKPLPEYERNYEDWESRGNDNWSTGRIYNYGKLKVTELKHGDAANGWHTGIMTNGKTHNDYYHGRAVTMLDNSIVKYDFGETDYVAFNYANLHNNNTQVKIFSPNGELIATQFLASSGTINYEYQSSKFSYQTTANKPIGYIEVHSAVDPDTYAYYWYKGWVKTVNDVGWTIDTMTWGSGEAGGVSKVNSIASTDASPIYSPTAGELHIIDVANWLITTQYLHPETAASIVFDSANQIIDFAAVSERVDGMQKIDITGVGNNQLNLDLKALLTEGANGLFISDNSKQFMIDGDAGDRVILDRAEFSDGWLMSQNKVQVGGENWTLLTNSKEHYTLLVNQEIDITYG</sequence>
<reference evidence="2 3" key="1">
    <citation type="submission" date="2016-10" db="EMBL/GenBank/DDBJ databases">
        <authorList>
            <person name="Varghese N."/>
            <person name="Submissions S."/>
        </authorList>
    </citation>
    <scope>NUCLEOTIDE SEQUENCE [LARGE SCALE GENOMIC DNA]</scope>
    <source>
        <strain evidence="2 3">YR512</strain>
    </source>
</reference>
<dbReference type="Gene3D" id="2.60.40.10">
    <property type="entry name" value="Immunoglobulins"/>
    <property type="match status" value="4"/>
</dbReference>
<keyword evidence="3" id="KW-1185">Reference proteome</keyword>
<dbReference type="InterPro" id="IPR044016">
    <property type="entry name" value="Big_13"/>
</dbReference>
<dbReference type="NCBIfam" id="NF033510">
    <property type="entry name" value="Ca_tandemer"/>
    <property type="match status" value="1"/>
</dbReference>
<protein>
    <submittedName>
        <fullName evidence="2">Ig-like domain (Group 3)</fullName>
    </submittedName>
</protein>
<accession>A0A1I3VFU0</accession>
<evidence type="ECO:0000259" key="1">
    <source>
        <dbReference type="Pfam" id="PF19077"/>
    </source>
</evidence>
<evidence type="ECO:0000313" key="2">
    <source>
        <dbReference type="EMBL" id="SFJ94228.1"/>
    </source>
</evidence>
<dbReference type="InterPro" id="IPR013783">
    <property type="entry name" value="Ig-like_fold"/>
</dbReference>
<organism evidence="2 3">
    <name type="scientific">Candidatus Pantoea symbiotica</name>
    <dbReference type="NCBI Taxonomy" id="1884370"/>
    <lineage>
        <taxon>Bacteria</taxon>
        <taxon>Pseudomonadati</taxon>
        <taxon>Pseudomonadota</taxon>
        <taxon>Gammaproteobacteria</taxon>
        <taxon>Enterobacterales</taxon>
        <taxon>Erwiniaceae</taxon>
        <taxon>Pantoea</taxon>
    </lineage>
</organism>
<feature type="domain" description="Bacterial Ig-like" evidence="1">
    <location>
        <begin position="29"/>
        <end position="104"/>
    </location>
</feature>
<dbReference type="RefSeq" id="WP_008107235.1">
    <property type="nucleotide sequence ID" value="NZ_FOSD01000003.1"/>
</dbReference>